<dbReference type="KEGG" id="uvi:66062326"/>
<evidence type="ECO:0000313" key="22">
    <source>
        <dbReference type="Proteomes" id="UP000054053"/>
    </source>
</evidence>
<evidence type="ECO:0000259" key="17">
    <source>
        <dbReference type="Pfam" id="PF01266"/>
    </source>
</evidence>
<comment type="function">
    <text evidence="16">Catalyzes the stereospecific oxidation of squalene to (S)-2,3-epoxysqualene, and is considered to be a rate-limiting enzyme in steroid biosynthesis.</text>
</comment>
<evidence type="ECO:0000313" key="21">
    <source>
        <dbReference type="Proteomes" id="UP000027002"/>
    </source>
</evidence>
<dbReference type="InterPro" id="IPR040125">
    <property type="entry name" value="Squalene_monox"/>
</dbReference>
<keyword evidence="10" id="KW-0443">Lipid metabolism</keyword>
<reference evidence="22" key="2">
    <citation type="journal article" date="2016" name="Genome Announc.">
        <title>Genome sequence of Ustilaginoidea virens IPU010, a rice pathogenic fungus causing false smut.</title>
        <authorList>
            <person name="Kumagai T."/>
            <person name="Ishii T."/>
            <person name="Terai G."/>
            <person name="Umemura M."/>
            <person name="Machida M."/>
            <person name="Asai K."/>
        </authorList>
    </citation>
    <scope>NUCLEOTIDE SEQUENCE [LARGE SCALE GENOMIC DNA]</scope>
    <source>
        <strain evidence="22">IPU010</strain>
    </source>
</reference>
<dbReference type="RefSeq" id="XP_042994980.1">
    <property type="nucleotide sequence ID" value="XM_043139046.1"/>
</dbReference>
<dbReference type="EMBL" id="BBTG02000007">
    <property type="protein sequence ID" value="GAO15688.1"/>
    <property type="molecule type" value="Genomic_DNA"/>
</dbReference>
<dbReference type="AlphaFoldDB" id="A0A1B5KXC0"/>
<evidence type="ECO:0000256" key="14">
    <source>
        <dbReference type="ARBA" id="ARBA00023221"/>
    </source>
</evidence>
<dbReference type="GO" id="GO:0006696">
    <property type="term" value="P:ergosterol biosynthetic process"/>
    <property type="evidence" value="ECO:0007669"/>
    <property type="project" value="TreeGrafter"/>
</dbReference>
<comment type="similarity">
    <text evidence="4 16">Belongs to the squalene monooxygenase family.</text>
</comment>
<keyword evidence="12 16" id="KW-0560">Oxidoreductase</keyword>
<evidence type="ECO:0000256" key="10">
    <source>
        <dbReference type="ARBA" id="ARBA00022955"/>
    </source>
</evidence>
<dbReference type="Proteomes" id="UP000054053">
    <property type="component" value="Unassembled WGS sequence"/>
</dbReference>
<dbReference type="GO" id="GO:0004506">
    <property type="term" value="F:squalene monooxygenase activity"/>
    <property type="evidence" value="ECO:0007669"/>
    <property type="project" value="UniProtKB-UniRule"/>
</dbReference>
<dbReference type="GO" id="GO:0050660">
    <property type="term" value="F:flavin adenine dinucleotide binding"/>
    <property type="evidence" value="ECO:0007669"/>
    <property type="project" value="UniProtKB-UniRule"/>
</dbReference>
<comment type="cofactor">
    <cofactor evidence="1 16">
        <name>FAD</name>
        <dbReference type="ChEBI" id="CHEBI:57692"/>
    </cofactor>
</comment>
<evidence type="ECO:0000256" key="1">
    <source>
        <dbReference type="ARBA" id="ARBA00001974"/>
    </source>
</evidence>
<keyword evidence="21" id="KW-1185">Reference proteome</keyword>
<dbReference type="InterPro" id="IPR006076">
    <property type="entry name" value="FAD-dep_OxRdtase"/>
</dbReference>
<comment type="subcellular location">
    <subcellularLocation>
        <location evidence="3 16">Endoplasmic reticulum membrane</location>
        <topology evidence="3 16">Multi-pass membrane protein</topology>
    </subcellularLocation>
    <subcellularLocation>
        <location evidence="2">Microsome membrane</location>
        <topology evidence="2">Multi-pass membrane protein</topology>
    </subcellularLocation>
</comment>
<sequence length="512" mass="55161">MAAAATAGPTPAAVPAAVPAAADASRRRRDYHEADVVVVGAGVFGCAIAYALANQGRSVLLLERWMKEPDRIVGELLQPGGIAALKKLGLGHCVERIDAVPCKGYMVLFNDVPTMIPYPTVDDGGRVVHAWGGSGRRGKRPEGRSFHHGKFITQLRRSCLAHDNITVVETEVVKTIRGELTDQVLGVLAKTADAQTGGKKPDYFFGHLTIIADGYDSKFRKQLLDAKPVVRSKFYALELVDAVLPQKNYGHVIIGAGSSPTLLYQIGTHETRALFDVPHGLPEAAPAAGGVRGYIKNVAIPALPASVRPAALRALEDGKIPRSMPNSWLPPTRQTANGVVLLGDAFNMRHPLTGGGMTVAFNDAVLLSQLLDPSSVPDLEDVKAVDQAVKVFYWRRKSMTSIVNVLAQALYTLFAANDRQLRALQQGCFEYFQRGITDGPCGLLAGIIQRPSILAYHFFSVAFLSLWLNALAVMGSGPLGVLKAPLALIDAVLILWKASVVFLPLVWREGFR</sequence>
<organism evidence="19 22">
    <name type="scientific">Ustilaginoidea virens</name>
    <name type="common">Rice false smut fungus</name>
    <name type="synonym">Villosiclava virens</name>
    <dbReference type="NCBI Taxonomy" id="1159556"/>
    <lineage>
        <taxon>Eukaryota</taxon>
        <taxon>Fungi</taxon>
        <taxon>Dikarya</taxon>
        <taxon>Ascomycota</taxon>
        <taxon>Pezizomycotina</taxon>
        <taxon>Sordariomycetes</taxon>
        <taxon>Hypocreomycetidae</taxon>
        <taxon>Hypocreales</taxon>
        <taxon>Clavicipitaceae</taxon>
        <taxon>Ustilaginoidea</taxon>
    </lineage>
</organism>
<keyword evidence="8 16" id="KW-0274">FAD</keyword>
<evidence type="ECO:0000256" key="15">
    <source>
        <dbReference type="ARBA" id="ARBA00029435"/>
    </source>
</evidence>
<keyword evidence="6 16" id="KW-0812">Transmembrane</keyword>
<evidence type="ECO:0000256" key="12">
    <source>
        <dbReference type="ARBA" id="ARBA00023002"/>
    </source>
</evidence>
<evidence type="ECO:0000256" key="13">
    <source>
        <dbReference type="ARBA" id="ARBA00023136"/>
    </source>
</evidence>
<dbReference type="SMR" id="A0A1B5KXC0"/>
<feature type="domain" description="Squalene epoxidase" evidence="18">
    <location>
        <begin position="206"/>
        <end position="469"/>
    </location>
</feature>
<dbReference type="Pfam" id="PF08491">
    <property type="entry name" value="SE"/>
    <property type="match status" value="1"/>
</dbReference>
<keyword evidence="13 16" id="KW-0472">Membrane</keyword>
<dbReference type="EMBL" id="CP072753">
    <property type="protein sequence ID" value="QUC17307.1"/>
    <property type="molecule type" value="Genomic_DNA"/>
</dbReference>
<dbReference type="Proteomes" id="UP000027002">
    <property type="component" value="Chromosome 1"/>
</dbReference>
<keyword evidence="7 16" id="KW-0256">Endoplasmic reticulum</keyword>
<evidence type="ECO:0000259" key="18">
    <source>
        <dbReference type="Pfam" id="PF08491"/>
    </source>
</evidence>
<evidence type="ECO:0000313" key="19">
    <source>
        <dbReference type="EMBL" id="GAO15688.1"/>
    </source>
</evidence>
<evidence type="ECO:0000256" key="9">
    <source>
        <dbReference type="ARBA" id="ARBA00022848"/>
    </source>
</evidence>
<protein>
    <recommendedName>
        <fullName evidence="16">Squalene monooxygenase</fullName>
        <ecNumber evidence="16">1.14.14.17</ecNumber>
    </recommendedName>
</protein>
<comment type="catalytic activity">
    <reaction evidence="16">
        <text>squalene + reduced [NADPH--hemoprotein reductase] + O2 = (S)-2,3-epoxysqualene + oxidized [NADPH--hemoprotein reductase] + H2O + H(+)</text>
        <dbReference type="Rhea" id="RHEA:25282"/>
        <dbReference type="Rhea" id="RHEA-COMP:11964"/>
        <dbReference type="Rhea" id="RHEA-COMP:11965"/>
        <dbReference type="ChEBI" id="CHEBI:15377"/>
        <dbReference type="ChEBI" id="CHEBI:15378"/>
        <dbReference type="ChEBI" id="CHEBI:15379"/>
        <dbReference type="ChEBI" id="CHEBI:15440"/>
        <dbReference type="ChEBI" id="CHEBI:15441"/>
        <dbReference type="ChEBI" id="CHEBI:57618"/>
        <dbReference type="ChEBI" id="CHEBI:58210"/>
        <dbReference type="EC" id="1.14.14.17"/>
    </reaction>
</comment>
<dbReference type="Gene3D" id="3.50.50.60">
    <property type="entry name" value="FAD/NAD(P)-binding domain"/>
    <property type="match status" value="2"/>
</dbReference>
<evidence type="ECO:0000256" key="3">
    <source>
        <dbReference type="ARBA" id="ARBA00004477"/>
    </source>
</evidence>
<dbReference type="InterPro" id="IPR036188">
    <property type="entry name" value="FAD/NAD-bd_sf"/>
</dbReference>
<evidence type="ECO:0000256" key="16">
    <source>
        <dbReference type="RuleBase" id="RU367121"/>
    </source>
</evidence>
<dbReference type="Pfam" id="PF01266">
    <property type="entry name" value="DAO"/>
    <property type="match status" value="1"/>
</dbReference>
<dbReference type="PANTHER" id="PTHR10835">
    <property type="entry name" value="SQUALENE MONOOXYGENASE"/>
    <property type="match status" value="1"/>
</dbReference>
<proteinExistence type="inferred from homology"/>
<evidence type="ECO:0000313" key="20">
    <source>
        <dbReference type="EMBL" id="QUC17307.1"/>
    </source>
</evidence>
<dbReference type="PRINTS" id="PR00420">
    <property type="entry name" value="RNGMNOXGNASE"/>
</dbReference>
<feature type="transmembrane region" description="Helical" evidence="16">
    <location>
        <begin position="486"/>
        <end position="507"/>
    </location>
</feature>
<evidence type="ECO:0000256" key="7">
    <source>
        <dbReference type="ARBA" id="ARBA00022824"/>
    </source>
</evidence>
<dbReference type="GO" id="GO:0005789">
    <property type="term" value="C:endoplasmic reticulum membrane"/>
    <property type="evidence" value="ECO:0007669"/>
    <property type="project" value="UniProtKB-SubCell"/>
</dbReference>
<dbReference type="EC" id="1.14.14.17" evidence="16"/>
<evidence type="ECO:0000256" key="8">
    <source>
        <dbReference type="ARBA" id="ARBA00022827"/>
    </source>
</evidence>
<dbReference type="PANTHER" id="PTHR10835:SF0">
    <property type="entry name" value="SQUALENE MONOOXYGENASE"/>
    <property type="match status" value="1"/>
</dbReference>
<evidence type="ECO:0000256" key="6">
    <source>
        <dbReference type="ARBA" id="ARBA00022692"/>
    </source>
</evidence>
<comment type="pathway">
    <text evidence="15">Steroid metabolism; ergosterol biosynthesis.</text>
</comment>
<dbReference type="InterPro" id="IPR013698">
    <property type="entry name" value="Squalene_epoxidase"/>
</dbReference>
<name>A0A1B5KXC0_USTVR</name>
<keyword evidence="14" id="KW-0753">Steroid metabolism</keyword>
<evidence type="ECO:0000256" key="4">
    <source>
        <dbReference type="ARBA" id="ARBA00008802"/>
    </source>
</evidence>
<dbReference type="SUPFAM" id="SSF51905">
    <property type="entry name" value="FAD/NAD(P)-binding domain"/>
    <property type="match status" value="1"/>
</dbReference>
<dbReference type="OrthoDB" id="1678617at2759"/>
<gene>
    <name evidence="20" type="ORF">UV8b_01548</name>
    <name evidence="19" type="ORF">UVI_02018980</name>
</gene>
<keyword evidence="11 16" id="KW-1133">Transmembrane helix</keyword>
<feature type="transmembrane region" description="Helical" evidence="16">
    <location>
        <begin position="453"/>
        <end position="474"/>
    </location>
</feature>
<keyword evidence="9" id="KW-0492">Microsome</keyword>
<evidence type="ECO:0000256" key="5">
    <source>
        <dbReference type="ARBA" id="ARBA00022630"/>
    </source>
</evidence>
<dbReference type="UniPathway" id="UPA00767">
    <property type="reaction ID" value="UER00752"/>
</dbReference>
<feature type="transmembrane region" description="Helical" evidence="16">
    <location>
        <begin position="36"/>
        <end position="53"/>
    </location>
</feature>
<evidence type="ECO:0000256" key="11">
    <source>
        <dbReference type="ARBA" id="ARBA00022989"/>
    </source>
</evidence>
<reference evidence="20" key="3">
    <citation type="submission" date="2020-03" db="EMBL/GenBank/DDBJ databases">
        <title>A mixture of massive structural variations and highly conserved coding sequences in Ustilaginoidea virens genome.</title>
        <authorList>
            <person name="Zhang K."/>
            <person name="Zhao Z."/>
            <person name="Zhang Z."/>
            <person name="Li Y."/>
            <person name="Hsiang T."/>
            <person name="Sun W."/>
        </authorList>
    </citation>
    <scope>NUCLEOTIDE SEQUENCE</scope>
    <source>
        <strain evidence="20">UV-8b</strain>
    </source>
</reference>
<reference evidence="19" key="1">
    <citation type="journal article" date="2016" name="Genome Announc.">
        <title>Genome Sequence of Ustilaginoidea virens IPU010, a Rice Pathogenic Fungus Causing False Smut.</title>
        <authorList>
            <person name="Kumagai T."/>
            <person name="Ishii T."/>
            <person name="Terai G."/>
            <person name="Umemura M."/>
            <person name="Machida M."/>
            <person name="Asai K."/>
        </authorList>
    </citation>
    <scope>NUCLEOTIDE SEQUENCE [LARGE SCALE GENOMIC DNA]</scope>
    <source>
        <strain evidence="19">IPU010</strain>
    </source>
</reference>
<keyword evidence="5 16" id="KW-0285">Flavoprotein</keyword>
<accession>A0A1B5KXC0</accession>
<feature type="domain" description="FAD dependent oxidoreductase" evidence="17">
    <location>
        <begin position="35"/>
        <end position="64"/>
    </location>
</feature>
<dbReference type="GeneID" id="66062326"/>
<dbReference type="FunFam" id="3.50.50.60:FF:000166">
    <property type="entry name" value="Squalene monooxygenase Erg1"/>
    <property type="match status" value="1"/>
</dbReference>
<keyword evidence="10" id="KW-0444">Lipid biosynthesis</keyword>
<keyword evidence="10" id="KW-0752">Steroid biosynthesis</keyword>
<evidence type="ECO:0000256" key="2">
    <source>
        <dbReference type="ARBA" id="ARBA00004154"/>
    </source>
</evidence>